<dbReference type="GO" id="GO:0045892">
    <property type="term" value="P:negative regulation of DNA-templated transcription"/>
    <property type="evidence" value="ECO:0007669"/>
    <property type="project" value="TreeGrafter"/>
</dbReference>
<evidence type="ECO:0000256" key="1">
    <source>
        <dbReference type="ARBA" id="ARBA00023015"/>
    </source>
</evidence>
<dbReference type="InterPro" id="IPR000524">
    <property type="entry name" value="Tscrpt_reg_HTH_GntR"/>
</dbReference>
<dbReference type="OrthoDB" id="8584262at2"/>
<sequence>MLKYQYVAGKIKQLIYQQQLPKGTQLANIDGLINQYQVSRSTIVKALNCLERQGVIYQVQGSGIFVRERKKRGYLNFLQSHGFTVDLDDTYGVSKVLNVDLIKPNSKVKDNLQCDDEEDVYFIKRLRYVDGKLYGLEQSYYRKKLINYLNKEIVENSIFSYIQDNYNINIGFSDKYFQVIKLDAETAQYLGLQAGEPALCVEEVFYTTAGEPFDFSTIIYHYENARFCIQNHSK</sequence>
<feature type="domain" description="HTH gntR-type" evidence="4">
    <location>
        <begin position="1"/>
        <end position="69"/>
    </location>
</feature>
<dbReference type="SUPFAM" id="SSF64288">
    <property type="entry name" value="Chorismate lyase-like"/>
    <property type="match status" value="1"/>
</dbReference>
<keyword evidence="6" id="KW-1185">Reference proteome</keyword>
<name>A0A1C4CU19_9GAMM</name>
<dbReference type="STRING" id="1798183.GA0061080_10499"/>
<gene>
    <name evidence="5" type="ORF">GA0061080_10499</name>
</gene>
<dbReference type="EMBL" id="FMBA01000049">
    <property type="protein sequence ID" value="SCC22615.1"/>
    <property type="molecule type" value="Genomic_DNA"/>
</dbReference>
<dbReference type="InterPro" id="IPR011663">
    <property type="entry name" value="UTRA"/>
</dbReference>
<evidence type="ECO:0000256" key="2">
    <source>
        <dbReference type="ARBA" id="ARBA00023125"/>
    </source>
</evidence>
<accession>A0A1C4CU19</accession>
<dbReference type="InterPro" id="IPR036390">
    <property type="entry name" value="WH_DNA-bd_sf"/>
</dbReference>
<dbReference type="PROSITE" id="PS50949">
    <property type="entry name" value="HTH_GNTR"/>
    <property type="match status" value="1"/>
</dbReference>
<dbReference type="PANTHER" id="PTHR44846:SF4">
    <property type="entry name" value="HTH GNTR-TYPE DOMAIN-CONTAINING PROTEIN"/>
    <property type="match status" value="1"/>
</dbReference>
<keyword evidence="1" id="KW-0805">Transcription regulation</keyword>
<dbReference type="Pfam" id="PF00392">
    <property type="entry name" value="GntR"/>
    <property type="match status" value="1"/>
</dbReference>
<dbReference type="SMART" id="SM00866">
    <property type="entry name" value="UTRA"/>
    <property type="match status" value="1"/>
</dbReference>
<evidence type="ECO:0000313" key="5">
    <source>
        <dbReference type="EMBL" id="SCC22615.1"/>
    </source>
</evidence>
<evidence type="ECO:0000256" key="3">
    <source>
        <dbReference type="ARBA" id="ARBA00023163"/>
    </source>
</evidence>
<dbReference type="AlphaFoldDB" id="A0A1C4CU19"/>
<proteinExistence type="predicted"/>
<reference evidence="6" key="1">
    <citation type="submission" date="2016-08" db="EMBL/GenBank/DDBJ databases">
        <authorList>
            <person name="Varghese N."/>
            <person name="Submissions Spin"/>
        </authorList>
    </citation>
    <scope>NUCLEOTIDE SEQUENCE [LARGE SCALE GENOMIC DNA]</scope>
    <source>
        <strain evidence="6">R-53144</strain>
    </source>
</reference>
<dbReference type="RefSeq" id="WP_091125012.1">
    <property type="nucleotide sequence ID" value="NZ_FMBA01000049.1"/>
</dbReference>
<dbReference type="InterPro" id="IPR036388">
    <property type="entry name" value="WH-like_DNA-bd_sf"/>
</dbReference>
<dbReference type="CDD" id="cd07377">
    <property type="entry name" value="WHTH_GntR"/>
    <property type="match status" value="1"/>
</dbReference>
<dbReference type="Pfam" id="PF07702">
    <property type="entry name" value="UTRA"/>
    <property type="match status" value="1"/>
</dbReference>
<evidence type="ECO:0000259" key="4">
    <source>
        <dbReference type="PROSITE" id="PS50949"/>
    </source>
</evidence>
<keyword evidence="3" id="KW-0804">Transcription</keyword>
<dbReference type="Gene3D" id="3.40.1410.10">
    <property type="entry name" value="Chorismate lyase-like"/>
    <property type="match status" value="1"/>
</dbReference>
<protein>
    <submittedName>
        <fullName evidence="5">GntR family transcriptional regulator, transcriptional regulator of bglA</fullName>
    </submittedName>
</protein>
<dbReference type="GO" id="GO:0003677">
    <property type="term" value="F:DNA binding"/>
    <property type="evidence" value="ECO:0007669"/>
    <property type="project" value="UniProtKB-KW"/>
</dbReference>
<organism evidence="5 6">
    <name type="scientific">Gilliamella intestini</name>
    <dbReference type="NCBI Taxonomy" id="1798183"/>
    <lineage>
        <taxon>Bacteria</taxon>
        <taxon>Pseudomonadati</taxon>
        <taxon>Pseudomonadota</taxon>
        <taxon>Gammaproteobacteria</taxon>
        <taxon>Orbales</taxon>
        <taxon>Orbaceae</taxon>
        <taxon>Gilliamella</taxon>
    </lineage>
</organism>
<dbReference type="GO" id="GO:0003700">
    <property type="term" value="F:DNA-binding transcription factor activity"/>
    <property type="evidence" value="ECO:0007669"/>
    <property type="project" value="InterPro"/>
</dbReference>
<dbReference type="Gene3D" id="1.10.10.10">
    <property type="entry name" value="Winged helix-like DNA-binding domain superfamily/Winged helix DNA-binding domain"/>
    <property type="match status" value="1"/>
</dbReference>
<dbReference type="SUPFAM" id="SSF46785">
    <property type="entry name" value="Winged helix' DNA-binding domain"/>
    <property type="match status" value="1"/>
</dbReference>
<evidence type="ECO:0000313" key="6">
    <source>
        <dbReference type="Proteomes" id="UP000199698"/>
    </source>
</evidence>
<dbReference type="InterPro" id="IPR050679">
    <property type="entry name" value="Bact_HTH_transcr_reg"/>
</dbReference>
<dbReference type="SMART" id="SM00345">
    <property type="entry name" value="HTH_GNTR"/>
    <property type="match status" value="1"/>
</dbReference>
<dbReference type="InterPro" id="IPR028978">
    <property type="entry name" value="Chorismate_lyase_/UTRA_dom_sf"/>
</dbReference>
<keyword evidence="2" id="KW-0238">DNA-binding</keyword>
<dbReference type="Proteomes" id="UP000199698">
    <property type="component" value="Unassembled WGS sequence"/>
</dbReference>
<dbReference type="PANTHER" id="PTHR44846">
    <property type="entry name" value="MANNOSYL-D-GLYCERATE TRANSPORT/METABOLISM SYSTEM REPRESSOR MNGR-RELATED"/>
    <property type="match status" value="1"/>
</dbReference>